<comment type="caution">
    <text evidence="2">The sequence shown here is derived from an EMBL/GenBank/DDBJ whole genome shotgun (WGS) entry which is preliminary data.</text>
</comment>
<accession>A0ABT0E8H0</accession>
<evidence type="ECO:0008006" key="4">
    <source>
        <dbReference type="Google" id="ProtNLM"/>
    </source>
</evidence>
<evidence type="ECO:0000313" key="2">
    <source>
        <dbReference type="EMBL" id="MCK0538121.1"/>
    </source>
</evidence>
<dbReference type="Proteomes" id="UP001165524">
    <property type="component" value="Unassembled WGS sequence"/>
</dbReference>
<evidence type="ECO:0000313" key="3">
    <source>
        <dbReference type="Proteomes" id="UP001165524"/>
    </source>
</evidence>
<dbReference type="EMBL" id="JALKII010000006">
    <property type="protein sequence ID" value="MCK0538121.1"/>
    <property type="molecule type" value="Genomic_DNA"/>
</dbReference>
<reference evidence="2" key="1">
    <citation type="submission" date="2022-04" db="EMBL/GenBank/DDBJ databases">
        <title>Alcanivorax sp. CY1518 draft genome sequence.</title>
        <authorList>
            <person name="Zhao G."/>
            <person name="An M."/>
        </authorList>
    </citation>
    <scope>NUCLEOTIDE SEQUENCE</scope>
    <source>
        <strain evidence="2">CY1518</strain>
    </source>
</reference>
<proteinExistence type="predicted"/>
<sequence>MQQANDSALKDQNNMVKIVYVLYLVSLVVGITSIVGVILAHVYHGNAATLQRSHFQYQYRTFWIGLVYALICLLLAFIGIGFLLMLALAVWMIVRCAKGLMAISNGQPVANPTTWLW</sequence>
<protein>
    <recommendedName>
        <fullName evidence="4">DUF4870 domain-containing protein</fullName>
    </recommendedName>
</protein>
<keyword evidence="1" id="KW-0472">Membrane</keyword>
<organism evidence="2 3">
    <name type="scientific">Alcanivorax quisquiliarum</name>
    <dbReference type="NCBI Taxonomy" id="2933565"/>
    <lineage>
        <taxon>Bacteria</taxon>
        <taxon>Pseudomonadati</taxon>
        <taxon>Pseudomonadota</taxon>
        <taxon>Gammaproteobacteria</taxon>
        <taxon>Oceanospirillales</taxon>
        <taxon>Alcanivoracaceae</taxon>
        <taxon>Alcanivorax</taxon>
    </lineage>
</organism>
<feature type="transmembrane region" description="Helical" evidence="1">
    <location>
        <begin position="63"/>
        <end position="94"/>
    </location>
</feature>
<feature type="transmembrane region" description="Helical" evidence="1">
    <location>
        <begin position="20"/>
        <end position="43"/>
    </location>
</feature>
<keyword evidence="3" id="KW-1185">Reference proteome</keyword>
<evidence type="ECO:0000256" key="1">
    <source>
        <dbReference type="SAM" id="Phobius"/>
    </source>
</evidence>
<dbReference type="RefSeq" id="WP_246952428.1">
    <property type="nucleotide sequence ID" value="NZ_JALKII010000006.1"/>
</dbReference>
<keyword evidence="1" id="KW-0812">Transmembrane</keyword>
<keyword evidence="1" id="KW-1133">Transmembrane helix</keyword>
<gene>
    <name evidence="2" type="ORF">MU846_10405</name>
</gene>
<name>A0ABT0E8H0_9GAMM</name>